<dbReference type="RefSeq" id="WP_011749019.1">
    <property type="nucleotide sequence ID" value="NC_008686.1"/>
</dbReference>
<keyword evidence="3" id="KW-0808">Transferase</keyword>
<feature type="compositionally biased region" description="Low complexity" evidence="1">
    <location>
        <begin position="98"/>
        <end position="109"/>
    </location>
</feature>
<evidence type="ECO:0000313" key="3">
    <source>
        <dbReference type="EMBL" id="ABL70828.1"/>
    </source>
</evidence>
<evidence type="ECO:0000259" key="2">
    <source>
        <dbReference type="PROSITE" id="PS51729"/>
    </source>
</evidence>
<protein>
    <submittedName>
        <fullName evidence="3">Acetyltransferase-like protein</fullName>
    </submittedName>
</protein>
<proteinExistence type="predicted"/>
<evidence type="ECO:0000313" key="4">
    <source>
        <dbReference type="Proteomes" id="UP000000361"/>
    </source>
</evidence>
<dbReference type="KEGG" id="pde:Pden_2744"/>
<dbReference type="AlphaFoldDB" id="A1B5N4"/>
<accession>A1B5N4</accession>
<dbReference type="InterPro" id="IPR016181">
    <property type="entry name" value="Acyl_CoA_acyltransferase"/>
</dbReference>
<dbReference type="Gene3D" id="3.40.630.30">
    <property type="match status" value="1"/>
</dbReference>
<dbReference type="Proteomes" id="UP000000361">
    <property type="component" value="Chromosome 1"/>
</dbReference>
<organism evidence="3 4">
    <name type="scientific">Paracoccus denitrificans (strain Pd 1222)</name>
    <dbReference type="NCBI Taxonomy" id="318586"/>
    <lineage>
        <taxon>Bacteria</taxon>
        <taxon>Pseudomonadati</taxon>
        <taxon>Pseudomonadota</taxon>
        <taxon>Alphaproteobacteria</taxon>
        <taxon>Rhodobacterales</taxon>
        <taxon>Paracoccaceae</taxon>
        <taxon>Paracoccus</taxon>
    </lineage>
</organism>
<gene>
    <name evidence="3" type="ordered locus">Pden_2744</name>
</gene>
<evidence type="ECO:0000256" key="1">
    <source>
        <dbReference type="SAM" id="MobiDB-lite"/>
    </source>
</evidence>
<dbReference type="Pfam" id="PF14542">
    <property type="entry name" value="Acetyltransf_CG"/>
    <property type="match status" value="1"/>
</dbReference>
<reference evidence="4" key="1">
    <citation type="submission" date="2006-12" db="EMBL/GenBank/DDBJ databases">
        <title>Complete sequence of chromosome 1 of Paracoccus denitrificans PD1222.</title>
        <authorList>
            <person name="Copeland A."/>
            <person name="Lucas S."/>
            <person name="Lapidus A."/>
            <person name="Barry K."/>
            <person name="Detter J.C."/>
            <person name="Glavina del Rio T."/>
            <person name="Hammon N."/>
            <person name="Israni S."/>
            <person name="Dalin E."/>
            <person name="Tice H."/>
            <person name="Pitluck S."/>
            <person name="Munk A.C."/>
            <person name="Brettin T."/>
            <person name="Bruce D."/>
            <person name="Han C."/>
            <person name="Tapia R."/>
            <person name="Gilna P."/>
            <person name="Schmutz J."/>
            <person name="Larimer F."/>
            <person name="Land M."/>
            <person name="Hauser L."/>
            <person name="Kyrpides N."/>
            <person name="Lykidis A."/>
            <person name="Spiro S."/>
            <person name="Richardson D.J."/>
            <person name="Moir J.W.B."/>
            <person name="Ferguson S.J."/>
            <person name="van Spanning R.J.M."/>
            <person name="Richardson P."/>
        </authorList>
    </citation>
    <scope>NUCLEOTIDE SEQUENCE [LARGE SCALE GENOMIC DNA]</scope>
    <source>
        <strain evidence="4">Pd 1222</strain>
    </source>
</reference>
<dbReference type="PANTHER" id="PTHR31435">
    <property type="entry name" value="PROTEIN NATD1"/>
    <property type="match status" value="1"/>
</dbReference>
<feature type="region of interest" description="Disordered" evidence="1">
    <location>
        <begin position="98"/>
        <end position="122"/>
    </location>
</feature>
<dbReference type="SUPFAM" id="SSF55729">
    <property type="entry name" value="Acyl-CoA N-acyltransferases (Nat)"/>
    <property type="match status" value="1"/>
</dbReference>
<feature type="region of interest" description="Disordered" evidence="1">
    <location>
        <begin position="1"/>
        <end position="27"/>
    </location>
</feature>
<name>A1B5N4_PARDP</name>
<dbReference type="STRING" id="318586.Pden_2744"/>
<keyword evidence="4" id="KW-1185">Reference proteome</keyword>
<dbReference type="InterPro" id="IPR031165">
    <property type="entry name" value="GNAT_YJDJ"/>
</dbReference>
<dbReference type="GeneID" id="99974573"/>
<sequence length="377" mass="40278">MAKASGKAENGGPGNGEVTRLRRTFPDADGLDQARAAMDEAIARLGRLENIMHEMIRAGLAPTVGGGEGLIATGPPAGHAAARTLAARIAVLGNWSQAAGSPAQASGPATEADTAEPTPVPGQISRRMLDELAAMLGKAHAHPRAGRELRPVDSARKDTAAQSYLRLDRHLRLPLDSGSNYLEIERWQDGCWHRTGLRAVKDRMGGIKVDIARLERLAGPFSPELRRILAPDPRPQQGRSTSPDDRYAPGPQRRDQAGMGRITTVMHDGGEVTEETMVQPTIHVAHEDYGSSGRYVVTLPGIEGEAELTWRAGGPGIIVADHTYAPDAMRGSGAAAALVRRLVADARARGVLIVPACSYVRAQFDRHPDWSDLRADA</sequence>
<dbReference type="PROSITE" id="PS51729">
    <property type="entry name" value="GNAT_YJDJ"/>
    <property type="match status" value="1"/>
</dbReference>
<dbReference type="EMBL" id="CP000489">
    <property type="protein sequence ID" value="ABL70828.1"/>
    <property type="molecule type" value="Genomic_DNA"/>
</dbReference>
<feature type="domain" description="N-acetyltransferase" evidence="2">
    <location>
        <begin position="287"/>
        <end position="375"/>
    </location>
</feature>
<feature type="compositionally biased region" description="Basic and acidic residues" evidence="1">
    <location>
        <begin position="242"/>
        <end position="256"/>
    </location>
</feature>
<dbReference type="HOGENOM" id="CLU_733299_0_0_5"/>
<feature type="region of interest" description="Disordered" evidence="1">
    <location>
        <begin position="225"/>
        <end position="259"/>
    </location>
</feature>
<dbReference type="GO" id="GO:0016740">
    <property type="term" value="F:transferase activity"/>
    <property type="evidence" value="ECO:0007669"/>
    <property type="project" value="UniProtKB-KW"/>
</dbReference>
<dbReference type="eggNOG" id="COG2388">
    <property type="taxonomic scope" value="Bacteria"/>
</dbReference>
<dbReference type="InterPro" id="IPR045057">
    <property type="entry name" value="Gcn5-rel_NAT"/>
</dbReference>
<dbReference type="EnsemblBacteria" id="ABL70828">
    <property type="protein sequence ID" value="ABL70828"/>
    <property type="gene ID" value="Pden_2744"/>
</dbReference>
<dbReference type="PANTHER" id="PTHR31435:SF9">
    <property type="entry name" value="PROTEIN NATD1"/>
    <property type="match status" value="1"/>
</dbReference>